<keyword evidence="5" id="KW-1185">Reference proteome</keyword>
<dbReference type="eggNOG" id="COG0409">
    <property type="taxonomic scope" value="Bacteria"/>
</dbReference>
<evidence type="ECO:0000313" key="4">
    <source>
        <dbReference type="EMBL" id="BAI70258.1"/>
    </source>
</evidence>
<dbReference type="KEGG" id="hte:Hydth_1797"/>
<protein>
    <submittedName>
        <fullName evidence="4">Hydrogenase expression/formation protein</fullName>
    </submittedName>
</protein>
<dbReference type="Gene3D" id="6.10.20.100">
    <property type="match status" value="1"/>
</dbReference>
<gene>
    <name evidence="4" type="primary">hypD</name>
    <name evidence="4" type="ordered locus">HTH_1814</name>
</gene>
<evidence type="ECO:0000256" key="2">
    <source>
        <dbReference type="ARBA" id="ARBA00022723"/>
    </source>
</evidence>
<dbReference type="AlphaFoldDB" id="D3DKA6"/>
<dbReference type="GO" id="GO:0051604">
    <property type="term" value="P:protein maturation"/>
    <property type="evidence" value="ECO:0007669"/>
    <property type="project" value="TreeGrafter"/>
</dbReference>
<dbReference type="Gene3D" id="3.40.50.11740">
    <property type="entry name" value="HypD, alpha/beta domain 2"/>
    <property type="match status" value="2"/>
</dbReference>
<reference evidence="4 5" key="1">
    <citation type="journal article" date="2010" name="J. Bacteriol.">
        <title>Complete genome sequence of the thermophilic, obligately chemolithoautotrophic hydrogen-oxidizing bacterium Hydrogenobacter thermophilus TK-6.</title>
        <authorList>
            <person name="Arai H."/>
            <person name="Kanbe H."/>
            <person name="Ishii M."/>
            <person name="Igarashi Y."/>
        </authorList>
    </citation>
    <scope>NUCLEOTIDE SEQUENCE [LARGE SCALE GENOMIC DNA]</scope>
    <source>
        <strain evidence="5">DSM 6534 / IAM 12695 / TK-6 [Tokyo]</strain>
    </source>
</reference>
<dbReference type="KEGG" id="hth:HTH_1814"/>
<proteinExistence type="inferred from homology"/>
<keyword evidence="3" id="KW-0408">Iron</keyword>
<dbReference type="PANTHER" id="PTHR30149">
    <property type="entry name" value="HYDROGENASE PROTEIN ASSEMBLY PROTEIN HYPD"/>
    <property type="match status" value="1"/>
</dbReference>
<dbReference type="Pfam" id="PF01924">
    <property type="entry name" value="HypD"/>
    <property type="match status" value="1"/>
</dbReference>
<dbReference type="InterPro" id="IPR042244">
    <property type="entry name" value="HypD_2_sf"/>
</dbReference>
<dbReference type="Proteomes" id="UP000002574">
    <property type="component" value="Chromosome"/>
</dbReference>
<keyword evidence="2" id="KW-0479">Metal-binding</keyword>
<evidence type="ECO:0000313" key="5">
    <source>
        <dbReference type="Proteomes" id="UP000002574"/>
    </source>
</evidence>
<dbReference type="PANTHER" id="PTHR30149:SF0">
    <property type="entry name" value="HYDROGENASE MATURATION FACTOR HYPD"/>
    <property type="match status" value="1"/>
</dbReference>
<accession>D3DKA6</accession>
<sequence length="377" mass="42671">MKTTEIDIRSEFKDSERVRAFELRIKRDVERLGSEVHIMEFCGGHTHSIMKYGIDELLKGYVRFVHGPGCPVCVMPMQRVDLAIELAKLPNTILCTYGDLLRVPGSGRKNLLNLRSEGYDIRMVYSCLDTLNIAQENPKKEVIFFAIGFETTTPQTAVLIQKAKMMGLKNLSVVSNHVITPAAIQHILNSPEMREIGKVRIDAFIGPGHVSVIIGTKPYHYFAEEFQRPVVISGFEPVDIMQSVYMIIRQIMEKRAVVENQYTRFVSYEGNLKAQKLVSEVFELRKEFEWRGLGLVPYSALKINKRYEDFDAEKRFSVDLPKPKEHPSCICGKVIRGVALPTECKLFGTVCTPSNPIGSCMVSSEGACAAYFKYKKL</sequence>
<evidence type="ECO:0000256" key="3">
    <source>
        <dbReference type="ARBA" id="ARBA00023004"/>
    </source>
</evidence>
<dbReference type="GO" id="GO:0070025">
    <property type="term" value="F:carbon monoxide binding"/>
    <property type="evidence" value="ECO:0007669"/>
    <property type="project" value="TreeGrafter"/>
</dbReference>
<evidence type="ECO:0000256" key="1">
    <source>
        <dbReference type="ARBA" id="ARBA00007888"/>
    </source>
</evidence>
<dbReference type="PIRSF" id="PIRSF005622">
    <property type="entry name" value="Hydrgn_mat_hypD"/>
    <property type="match status" value="1"/>
</dbReference>
<dbReference type="InterPro" id="IPR042243">
    <property type="entry name" value="HypD_1"/>
</dbReference>
<dbReference type="InterPro" id="IPR002780">
    <property type="entry name" value="Hyd_form_HypD"/>
</dbReference>
<dbReference type="GO" id="GO:0051539">
    <property type="term" value="F:4 iron, 4 sulfur cluster binding"/>
    <property type="evidence" value="ECO:0007669"/>
    <property type="project" value="TreeGrafter"/>
</dbReference>
<dbReference type="OrthoDB" id="9770424at2"/>
<dbReference type="RefSeq" id="WP_012964438.1">
    <property type="nucleotide sequence ID" value="NC_013799.1"/>
</dbReference>
<name>D3DKA6_HYDTT</name>
<comment type="similarity">
    <text evidence="1">Belongs to the HypD family.</text>
</comment>
<dbReference type="EMBL" id="AP011112">
    <property type="protein sequence ID" value="BAI70258.1"/>
    <property type="molecule type" value="Genomic_DNA"/>
</dbReference>
<dbReference type="PATRIC" id="fig|608538.5.peg.1830"/>
<dbReference type="GO" id="GO:0005506">
    <property type="term" value="F:iron ion binding"/>
    <property type="evidence" value="ECO:0007669"/>
    <property type="project" value="TreeGrafter"/>
</dbReference>
<dbReference type="NCBIfam" id="TIGR00075">
    <property type="entry name" value="hypD"/>
    <property type="match status" value="1"/>
</dbReference>
<organism evidence="4 5">
    <name type="scientific">Hydrogenobacter thermophilus (strain DSM 6534 / IAM 12695 / TK-6)</name>
    <dbReference type="NCBI Taxonomy" id="608538"/>
    <lineage>
        <taxon>Bacteria</taxon>
        <taxon>Pseudomonadati</taxon>
        <taxon>Aquificota</taxon>
        <taxon>Aquificia</taxon>
        <taxon>Aquificales</taxon>
        <taxon>Aquificaceae</taxon>
        <taxon>Hydrogenobacter</taxon>
    </lineage>
</organism>
<dbReference type="STRING" id="608538.HTH_1814"/>